<dbReference type="RefSeq" id="WP_068821754.1">
    <property type="nucleotide sequence ID" value="NZ_LWHJ01000022.1"/>
</dbReference>
<gene>
    <name evidence="9" type="ORF">A5893_06105</name>
</gene>
<dbReference type="InterPro" id="IPR050736">
    <property type="entry name" value="Sensor_HK_Regulatory"/>
</dbReference>
<dbReference type="AlphaFoldDB" id="A0A179DHU2"/>
<dbReference type="STRING" id="1826909.A5893_06105"/>
<evidence type="ECO:0000256" key="7">
    <source>
        <dbReference type="SAM" id="Phobius"/>
    </source>
</evidence>
<dbReference type="EC" id="2.7.13.3" evidence="2"/>
<dbReference type="SMART" id="SM00388">
    <property type="entry name" value="HisKA"/>
    <property type="match status" value="1"/>
</dbReference>
<feature type="domain" description="Histidine kinase" evidence="8">
    <location>
        <begin position="459"/>
        <end position="677"/>
    </location>
</feature>
<evidence type="ECO:0000256" key="5">
    <source>
        <dbReference type="ARBA" id="ARBA00022777"/>
    </source>
</evidence>
<dbReference type="EMBL" id="LWHJ01000022">
    <property type="protein sequence ID" value="OAQ40518.1"/>
    <property type="molecule type" value="Genomic_DNA"/>
</dbReference>
<dbReference type="SUPFAM" id="SSF55874">
    <property type="entry name" value="ATPase domain of HSP90 chaperone/DNA topoisomerase II/histidine kinase"/>
    <property type="match status" value="1"/>
</dbReference>
<proteinExistence type="predicted"/>
<keyword evidence="4" id="KW-0808">Transferase</keyword>
<keyword evidence="5" id="KW-0418">Kinase</keyword>
<keyword evidence="7" id="KW-0812">Transmembrane</keyword>
<dbReference type="PRINTS" id="PR00344">
    <property type="entry name" value="BCTRLSENSOR"/>
</dbReference>
<dbReference type="SUPFAM" id="SSF47384">
    <property type="entry name" value="Homodimeric domain of signal transducing histidine kinase"/>
    <property type="match status" value="1"/>
</dbReference>
<keyword evidence="3" id="KW-0597">Phosphoprotein</keyword>
<dbReference type="OrthoDB" id="9810447at2"/>
<evidence type="ECO:0000256" key="6">
    <source>
        <dbReference type="ARBA" id="ARBA00023012"/>
    </source>
</evidence>
<dbReference type="SMART" id="SM00387">
    <property type="entry name" value="HATPase_c"/>
    <property type="match status" value="1"/>
</dbReference>
<dbReference type="InterPro" id="IPR003594">
    <property type="entry name" value="HATPase_dom"/>
</dbReference>
<evidence type="ECO:0000259" key="8">
    <source>
        <dbReference type="PROSITE" id="PS50109"/>
    </source>
</evidence>
<accession>A0A179DHU2</accession>
<dbReference type="PROSITE" id="PS50109">
    <property type="entry name" value="HIS_KIN"/>
    <property type="match status" value="1"/>
</dbReference>
<organism evidence="9 10">
    <name type="scientific">Pedobacter psychrophilus</name>
    <dbReference type="NCBI Taxonomy" id="1826909"/>
    <lineage>
        <taxon>Bacteria</taxon>
        <taxon>Pseudomonadati</taxon>
        <taxon>Bacteroidota</taxon>
        <taxon>Sphingobacteriia</taxon>
        <taxon>Sphingobacteriales</taxon>
        <taxon>Sphingobacteriaceae</taxon>
        <taxon>Pedobacter</taxon>
    </lineage>
</organism>
<evidence type="ECO:0000256" key="4">
    <source>
        <dbReference type="ARBA" id="ARBA00022679"/>
    </source>
</evidence>
<dbReference type="GO" id="GO:0000155">
    <property type="term" value="F:phosphorelay sensor kinase activity"/>
    <property type="evidence" value="ECO:0007669"/>
    <property type="project" value="InterPro"/>
</dbReference>
<keyword evidence="7" id="KW-1133">Transmembrane helix</keyword>
<dbReference type="CDD" id="cd00082">
    <property type="entry name" value="HisKA"/>
    <property type="match status" value="1"/>
</dbReference>
<feature type="transmembrane region" description="Helical" evidence="7">
    <location>
        <begin position="399"/>
        <end position="419"/>
    </location>
</feature>
<evidence type="ECO:0000256" key="2">
    <source>
        <dbReference type="ARBA" id="ARBA00012438"/>
    </source>
</evidence>
<dbReference type="InterPro" id="IPR003661">
    <property type="entry name" value="HisK_dim/P_dom"/>
</dbReference>
<evidence type="ECO:0000256" key="3">
    <source>
        <dbReference type="ARBA" id="ARBA00022553"/>
    </source>
</evidence>
<evidence type="ECO:0000313" key="10">
    <source>
        <dbReference type="Proteomes" id="UP000078459"/>
    </source>
</evidence>
<dbReference type="Proteomes" id="UP000078459">
    <property type="component" value="Unassembled WGS sequence"/>
</dbReference>
<dbReference type="PANTHER" id="PTHR43711">
    <property type="entry name" value="TWO-COMPONENT HISTIDINE KINASE"/>
    <property type="match status" value="1"/>
</dbReference>
<dbReference type="InterPro" id="IPR004358">
    <property type="entry name" value="Sig_transdc_His_kin-like_C"/>
</dbReference>
<protein>
    <recommendedName>
        <fullName evidence="2">histidine kinase</fullName>
        <ecNumber evidence="2">2.7.13.3</ecNumber>
    </recommendedName>
</protein>
<dbReference type="InterPro" id="IPR005467">
    <property type="entry name" value="His_kinase_dom"/>
</dbReference>
<name>A0A179DHU2_9SPHI</name>
<dbReference type="Gene3D" id="1.10.287.130">
    <property type="match status" value="1"/>
</dbReference>
<dbReference type="PROSITE" id="PS51257">
    <property type="entry name" value="PROKAR_LIPOPROTEIN"/>
    <property type="match status" value="1"/>
</dbReference>
<evidence type="ECO:0000256" key="1">
    <source>
        <dbReference type="ARBA" id="ARBA00000085"/>
    </source>
</evidence>
<reference evidence="9 10" key="1">
    <citation type="submission" date="2016-04" db="EMBL/GenBank/DDBJ databases">
        <authorList>
            <person name="Evans L.H."/>
            <person name="Alamgir A."/>
            <person name="Owens N."/>
            <person name="Weber N.D."/>
            <person name="Virtaneva K."/>
            <person name="Barbian K."/>
            <person name="Babar A."/>
            <person name="Rosenke K."/>
        </authorList>
    </citation>
    <scope>NUCLEOTIDE SEQUENCE [LARGE SCALE GENOMIC DNA]</scope>
    <source>
        <strain evidence="9 10">CCM 8644</strain>
    </source>
</reference>
<reference evidence="9 10" key="2">
    <citation type="submission" date="2016-06" db="EMBL/GenBank/DDBJ databases">
        <title>Pedobacter psychrophilus sp. nov., isolated from Antarctic fragmentary rock.</title>
        <authorList>
            <person name="Svec P."/>
        </authorList>
    </citation>
    <scope>NUCLEOTIDE SEQUENCE [LARGE SCALE GENOMIC DNA]</scope>
    <source>
        <strain evidence="9 10">CCM 8644</strain>
    </source>
</reference>
<keyword evidence="10" id="KW-1185">Reference proteome</keyword>
<dbReference type="InterPro" id="IPR036890">
    <property type="entry name" value="HATPase_C_sf"/>
</dbReference>
<dbReference type="CDD" id="cd00075">
    <property type="entry name" value="HATPase"/>
    <property type="match status" value="1"/>
</dbReference>
<evidence type="ECO:0000313" key="9">
    <source>
        <dbReference type="EMBL" id="OAQ40518.1"/>
    </source>
</evidence>
<dbReference type="InterPro" id="IPR036097">
    <property type="entry name" value="HisK_dim/P_sf"/>
</dbReference>
<dbReference type="Pfam" id="PF00512">
    <property type="entry name" value="HisKA"/>
    <property type="match status" value="1"/>
</dbReference>
<comment type="catalytic activity">
    <reaction evidence="1">
        <text>ATP + protein L-histidine = ADP + protein N-phospho-L-histidine.</text>
        <dbReference type="EC" id="2.7.13.3"/>
    </reaction>
</comment>
<dbReference type="Pfam" id="PF02518">
    <property type="entry name" value="HATPase_c"/>
    <property type="match status" value="1"/>
</dbReference>
<keyword evidence="7" id="KW-0472">Membrane</keyword>
<keyword evidence="6" id="KW-0902">Two-component regulatory system</keyword>
<dbReference type="Gene3D" id="3.30.565.10">
    <property type="entry name" value="Histidine kinase-like ATPase, C-terminal domain"/>
    <property type="match status" value="1"/>
</dbReference>
<comment type="caution">
    <text evidence="9">The sequence shown here is derived from an EMBL/GenBank/DDBJ whole genome shotgun (WGS) entry which is preliminary data.</text>
</comment>
<dbReference type="PANTHER" id="PTHR43711:SF1">
    <property type="entry name" value="HISTIDINE KINASE 1"/>
    <property type="match status" value="1"/>
</dbReference>
<sequence>MKSLFSIFNFFISTLFLLLITSCQKRTVDKYDHLKNELNKVDSLLLKGENTTIKSIYNKIDKNKISSKAQLAKYYVLGSIMEGQNLEKKIILAKNALKVFDSPDLIKNEEDLYFRTLITNGDAQFFSKRYLYALNYYFEASDLIKKDFDKENYLASKFASIYFKQNNFAKAAKYYLDSYDFDTKSAIKSMLKSDFYRPEMKVNNAAFCFYKNNQLDSGAKYYQLFEQLIDKANIKKEISTKYTNTLRAILYDNLAGLNIKTGKLDSALNYANKSIFLLSKEEEEMNLTPLLKIAEISIKTNQLKNAKKALDQSNYLIFKYFQNYEAYYPIWLKQNTAYLYKTNQINSAYFYQNKYINLIDSINLFKQDVNSVDIAKESQLINQRIELNELKYNNNIRKIYIIALIQFMVLVLIIIIIVYRNLQRLKIAHHKANEQNAIIFKNSVEIEKANKNYLRIMRVMAHDLRNPLSGMTGLASVLLHETQIDEENKKMLKLIETTGMHSIEMINELLKTGLANENEVLEAQKLDLKALLIDSVELLQFKAKEKQQHIIIENKDLDTPVFAKVNYEKVWRVINNLVVNAIKFSLIGGEIRTGVKEYKTSVVIYVSDDGVGIPEKNKETVFDMFTEAKKTGTNGEQPFGLGLSISKKIMEKHQGKIWFEDGINGGTIFYLEFPKEQ</sequence>